<proteinExistence type="predicted"/>
<evidence type="ECO:0000313" key="2">
    <source>
        <dbReference type="EMBL" id="TPG19279.1"/>
    </source>
</evidence>
<sequence>MEAEMASGRVVLVTRYPVKSMGGESLSTAQVGPDGLLADREYAVYGADGKLASGKHSRRFRRMDPVFDLVAAKRGAATVVMLGDGTEVVVGQQDSDAVLSAHFGEPVSLRRETDVMHQDAAQLSIVGSATLAELGRHEGDGRPLDPRHLRANIVVQTEQPYAEEDWVGHDVTIGGVGLRVSEPIERCRMVGVAQVGLPARPGMLRAISDHHDLNAGIYASVVRPGAISVGDGLTVH</sequence>
<gene>
    <name evidence="2" type="ORF">EAH86_01900</name>
</gene>
<dbReference type="Pfam" id="PF03476">
    <property type="entry name" value="MOSC_N"/>
    <property type="match status" value="1"/>
</dbReference>
<dbReference type="InterPro" id="IPR011037">
    <property type="entry name" value="Pyrv_Knase-like_insert_dom_sf"/>
</dbReference>
<feature type="domain" description="MOSC" evidence="1">
    <location>
        <begin position="96"/>
        <end position="236"/>
    </location>
</feature>
<dbReference type="Proteomes" id="UP000317722">
    <property type="component" value="Unassembled WGS sequence"/>
</dbReference>
<name>A0A502D4F6_9MICO</name>
<dbReference type="InterPro" id="IPR005302">
    <property type="entry name" value="MoCF_Sase_C"/>
</dbReference>
<dbReference type="SUPFAM" id="SSF141673">
    <property type="entry name" value="MOSC N-terminal domain-like"/>
    <property type="match status" value="1"/>
</dbReference>
<dbReference type="SUPFAM" id="SSF50800">
    <property type="entry name" value="PK beta-barrel domain-like"/>
    <property type="match status" value="1"/>
</dbReference>
<dbReference type="RefSeq" id="WP_140736924.1">
    <property type="nucleotide sequence ID" value="NZ_RCZM01000001.1"/>
</dbReference>
<reference evidence="2 3" key="1">
    <citation type="journal article" date="2019" name="Environ. Microbiol.">
        <title>Species interactions and distinct microbial communities in high Arctic permafrost affected cryosols are associated with the CH4 and CO2 gas fluxes.</title>
        <authorList>
            <person name="Altshuler I."/>
            <person name="Hamel J."/>
            <person name="Turney S."/>
            <person name="Magnuson E."/>
            <person name="Levesque R."/>
            <person name="Greer C."/>
            <person name="Whyte L.G."/>
        </authorList>
    </citation>
    <scope>NUCLEOTIDE SEQUENCE [LARGE SCALE GENOMIC DNA]</scope>
    <source>
        <strain evidence="2 3">S9.3A</strain>
    </source>
</reference>
<evidence type="ECO:0000259" key="1">
    <source>
        <dbReference type="PROSITE" id="PS51340"/>
    </source>
</evidence>
<dbReference type="AlphaFoldDB" id="A0A502D4F6"/>
<organism evidence="2 3">
    <name type="scientific">Pedococcus bigeumensis</name>
    <dbReference type="NCBI Taxonomy" id="433644"/>
    <lineage>
        <taxon>Bacteria</taxon>
        <taxon>Bacillati</taxon>
        <taxon>Actinomycetota</taxon>
        <taxon>Actinomycetes</taxon>
        <taxon>Micrococcales</taxon>
        <taxon>Intrasporangiaceae</taxon>
        <taxon>Pedococcus</taxon>
    </lineage>
</organism>
<dbReference type="GO" id="GO:0030170">
    <property type="term" value="F:pyridoxal phosphate binding"/>
    <property type="evidence" value="ECO:0007669"/>
    <property type="project" value="InterPro"/>
</dbReference>
<dbReference type="EMBL" id="RCZM01000001">
    <property type="protein sequence ID" value="TPG19279.1"/>
    <property type="molecule type" value="Genomic_DNA"/>
</dbReference>
<protein>
    <submittedName>
        <fullName evidence="2">MOSC domain-containing protein</fullName>
    </submittedName>
</protein>
<keyword evidence="3" id="KW-1185">Reference proteome</keyword>
<evidence type="ECO:0000313" key="3">
    <source>
        <dbReference type="Proteomes" id="UP000317722"/>
    </source>
</evidence>
<dbReference type="OrthoDB" id="9793178at2"/>
<comment type="caution">
    <text evidence="2">The sequence shown here is derived from an EMBL/GenBank/DDBJ whole genome shotgun (WGS) entry which is preliminary data.</text>
</comment>
<dbReference type="Pfam" id="PF03473">
    <property type="entry name" value="MOSC"/>
    <property type="match status" value="1"/>
</dbReference>
<dbReference type="Gene3D" id="2.40.33.20">
    <property type="entry name" value="PK beta-barrel domain-like"/>
    <property type="match status" value="1"/>
</dbReference>
<dbReference type="PROSITE" id="PS51340">
    <property type="entry name" value="MOSC"/>
    <property type="match status" value="1"/>
</dbReference>
<dbReference type="GO" id="GO:0003824">
    <property type="term" value="F:catalytic activity"/>
    <property type="evidence" value="ECO:0007669"/>
    <property type="project" value="InterPro"/>
</dbReference>
<dbReference type="GO" id="GO:0030151">
    <property type="term" value="F:molybdenum ion binding"/>
    <property type="evidence" value="ECO:0007669"/>
    <property type="project" value="InterPro"/>
</dbReference>
<accession>A0A502D4F6</accession>
<dbReference type="InterPro" id="IPR005303">
    <property type="entry name" value="MOCOS_middle"/>
</dbReference>